<dbReference type="InterPro" id="IPR009003">
    <property type="entry name" value="Peptidase_S1_PA"/>
</dbReference>
<dbReference type="SUPFAM" id="SSF53474">
    <property type="entry name" value="alpha/beta-Hydrolases"/>
    <property type="match status" value="1"/>
</dbReference>
<dbReference type="InterPro" id="IPR000126">
    <property type="entry name" value="V8_ser_AS"/>
</dbReference>
<dbReference type="STRING" id="1210063.GCA_001612665_00369"/>
<dbReference type="EMBL" id="SMFR01000002">
    <property type="protein sequence ID" value="TCJ96678.1"/>
    <property type="molecule type" value="Genomic_DNA"/>
</dbReference>
<dbReference type="PANTHER" id="PTHR36234">
    <property type="entry name" value="LYSYL ENDOPEPTIDASE"/>
    <property type="match status" value="1"/>
</dbReference>
<dbReference type="Proteomes" id="UP000294856">
    <property type="component" value="Unassembled WGS sequence"/>
</dbReference>
<keyword evidence="3" id="KW-0378">Hydrolase</keyword>
<evidence type="ECO:0000256" key="2">
    <source>
        <dbReference type="ARBA" id="ARBA00022729"/>
    </source>
</evidence>
<keyword evidence="2" id="KW-0732">Signal</keyword>
<dbReference type="GO" id="GO:0006508">
    <property type="term" value="P:proteolysis"/>
    <property type="evidence" value="ECO:0007669"/>
    <property type="project" value="UniProtKB-KW"/>
</dbReference>
<accession>A0A4R1FVQ2</accession>
<name>A0A4R1FVQ2_9NOCA</name>
<keyword evidence="7" id="KW-1185">Reference proteome</keyword>
<dbReference type="GO" id="GO:0004252">
    <property type="term" value="F:serine-type endopeptidase activity"/>
    <property type="evidence" value="ECO:0007669"/>
    <property type="project" value="InterPro"/>
</dbReference>
<keyword evidence="4" id="KW-0720">Serine protease</keyword>
<evidence type="ECO:0000256" key="1">
    <source>
        <dbReference type="ARBA" id="ARBA00022670"/>
    </source>
</evidence>
<dbReference type="SUPFAM" id="SSF50494">
    <property type="entry name" value="Trypsin-like serine proteases"/>
    <property type="match status" value="1"/>
</dbReference>
<reference evidence="6 7" key="1">
    <citation type="submission" date="2019-03" db="EMBL/GenBank/DDBJ databases">
        <title>Genomic Encyclopedia of Type Strains, Phase IV (KMG-IV): sequencing the most valuable type-strain genomes for metagenomic binning, comparative biology and taxonomic classification.</title>
        <authorList>
            <person name="Goeker M."/>
        </authorList>
    </citation>
    <scope>NUCLEOTIDE SEQUENCE [LARGE SCALE GENOMIC DNA]</scope>
    <source>
        <strain evidence="6 7">DSM 44684</strain>
    </source>
</reference>
<organism evidence="6 7">
    <name type="scientific">Nocardia alba</name>
    <dbReference type="NCBI Taxonomy" id="225051"/>
    <lineage>
        <taxon>Bacteria</taxon>
        <taxon>Bacillati</taxon>
        <taxon>Actinomycetota</taxon>
        <taxon>Actinomycetes</taxon>
        <taxon>Mycobacteriales</taxon>
        <taxon>Nocardiaceae</taxon>
        <taxon>Nocardia</taxon>
    </lineage>
</organism>
<evidence type="ECO:0000256" key="4">
    <source>
        <dbReference type="ARBA" id="ARBA00022825"/>
    </source>
</evidence>
<dbReference type="AlphaFoldDB" id="A0A4R1FVQ2"/>
<dbReference type="PROSITE" id="PS00673">
    <property type="entry name" value="V8_SER"/>
    <property type="match status" value="1"/>
</dbReference>
<dbReference type="InterPro" id="IPR029058">
    <property type="entry name" value="AB_hydrolase_fold"/>
</dbReference>
<dbReference type="Pfam" id="PF13365">
    <property type="entry name" value="Trypsin_2"/>
    <property type="match status" value="1"/>
</dbReference>
<proteinExistence type="predicted"/>
<dbReference type="InterPro" id="IPR043504">
    <property type="entry name" value="Peptidase_S1_PA_chymotrypsin"/>
</dbReference>
<comment type="caution">
    <text evidence="6">The sequence shown here is derived from an EMBL/GenBank/DDBJ whole genome shotgun (WGS) entry which is preliminary data.</text>
</comment>
<dbReference type="Gene3D" id="2.40.10.10">
    <property type="entry name" value="Trypsin-like serine proteases"/>
    <property type="match status" value="2"/>
</dbReference>
<dbReference type="PANTHER" id="PTHR36234:SF5">
    <property type="entry name" value="LYSYL ENDOPEPTIDASE"/>
    <property type="match status" value="1"/>
</dbReference>
<evidence type="ECO:0000313" key="7">
    <source>
        <dbReference type="Proteomes" id="UP000294856"/>
    </source>
</evidence>
<evidence type="ECO:0000256" key="5">
    <source>
        <dbReference type="SAM" id="MobiDB-lite"/>
    </source>
</evidence>
<sequence>MDSESEARTAAWHEQMAAASRRFDDTEAQRDEVTRLRAVAESDVVDTEEQILARADRLLVTGEVPAQAVIALGRQDPVDSIRSLERVIGFANELQAANFLPRGARAAATVARISLADNGREVPMGTGSMVSPQLLLTNNHVLPSAGAAESVVIDFRAEVGIDNAVNPTVRYRLAPEDFFVTDKHLDYTVVRVAPGSDGVAPGTTFGWNPLIAKPGKIVIGEAMNVVGHPSGRLKEISIRHNRLDLQLDDFLHYASDTEPGNSGSPVFNDQWEIVALHHAGVPKKDEHGRVLRKDGTPWQSGDGDDAIDWIANEGVRVSVLLRDLGSRQFDPAQRVLLDELGLAAIPPRESAMTRPVPAAVSAPESLVGGLRGRSTAFGGRRTVLFLHGRGQQGRDPVELRRNWTAGLNKGLTLAGLSPIDPADVYFPFYGDRLLESMDTREAVDSGPASYESLVAEAAHRAGMPDEGDLPADPEAREIFGGFGAVVLGRLHDQLSWIAARSGLDSALIGAIFKDVAAYLDSERVRKSVLDAVLTDVPTSGELILVSHSLGTVVAMDLLTQLPREVDVRLLVTAGSPLGMDGVYRKLLAGGPNRPERVGAWLNTWYAGDPIAIGCPLSQDWGSDLRDLPVENPKERAHDIAEYLAHAAIAATIGHTLSA</sequence>
<evidence type="ECO:0000256" key="3">
    <source>
        <dbReference type="ARBA" id="ARBA00022801"/>
    </source>
</evidence>
<dbReference type="PRINTS" id="PR01774">
    <property type="entry name" value="EXFOLTOXIN"/>
</dbReference>
<protein>
    <submittedName>
        <fullName evidence="6">Trypsin-like peptidase</fullName>
    </submittedName>
</protein>
<keyword evidence="1" id="KW-0645">Protease</keyword>
<feature type="region of interest" description="Disordered" evidence="5">
    <location>
        <begin position="1"/>
        <end position="26"/>
    </location>
</feature>
<dbReference type="InterPro" id="IPR008353">
    <property type="entry name" value="Peptidase_S1B_tx"/>
</dbReference>
<evidence type="ECO:0000313" key="6">
    <source>
        <dbReference type="EMBL" id="TCJ96678.1"/>
    </source>
</evidence>
<dbReference type="RefSeq" id="WP_067445291.1">
    <property type="nucleotide sequence ID" value="NZ_SMFR01000002.1"/>
</dbReference>
<gene>
    <name evidence="6" type="ORF">DFR71_2709</name>
</gene>